<evidence type="ECO:0000256" key="3">
    <source>
        <dbReference type="ARBA" id="ARBA00023115"/>
    </source>
</evidence>
<dbReference type="SUPFAM" id="SSF53335">
    <property type="entry name" value="S-adenosyl-L-methionine-dependent methyltransferases"/>
    <property type="match status" value="1"/>
</dbReference>
<evidence type="ECO:0000256" key="2">
    <source>
        <dbReference type="ARBA" id="ARBA00022679"/>
    </source>
</evidence>
<accession>A0A6C0DEP0</accession>
<dbReference type="HAMAP" id="MF_00198">
    <property type="entry name" value="Spermidine_synth"/>
    <property type="match status" value="1"/>
</dbReference>
<name>A0A6C0DEP0_9ZZZZ</name>
<proteinExistence type="inferred from homology"/>
<dbReference type="PANTHER" id="PTHR43317:SF1">
    <property type="entry name" value="THERMOSPERMINE SYNTHASE ACAULIS5"/>
    <property type="match status" value="1"/>
</dbReference>
<keyword evidence="2" id="KW-0808">Transferase</keyword>
<reference evidence="5" key="1">
    <citation type="journal article" date="2020" name="Nature">
        <title>Giant virus diversity and host interactions through global metagenomics.</title>
        <authorList>
            <person name="Schulz F."/>
            <person name="Roux S."/>
            <person name="Paez-Espino D."/>
            <person name="Jungbluth S."/>
            <person name="Walsh D.A."/>
            <person name="Denef V.J."/>
            <person name="McMahon K.D."/>
            <person name="Konstantinidis K.T."/>
            <person name="Eloe-Fadrosh E.A."/>
            <person name="Kyrpides N.C."/>
            <person name="Woyke T."/>
        </authorList>
    </citation>
    <scope>NUCLEOTIDE SEQUENCE</scope>
    <source>
        <strain evidence="5">GVMAG-M-3300023174-141</strain>
    </source>
</reference>
<feature type="domain" description="PABS" evidence="4">
    <location>
        <begin position="7"/>
        <end position="163"/>
    </location>
</feature>
<organism evidence="5">
    <name type="scientific">viral metagenome</name>
    <dbReference type="NCBI Taxonomy" id="1070528"/>
    <lineage>
        <taxon>unclassified sequences</taxon>
        <taxon>metagenomes</taxon>
        <taxon>organismal metagenomes</taxon>
    </lineage>
</organism>
<dbReference type="PANTHER" id="PTHR43317">
    <property type="entry name" value="THERMOSPERMINE SYNTHASE ACAULIS5"/>
    <property type="match status" value="1"/>
</dbReference>
<dbReference type="Pfam" id="PF01564">
    <property type="entry name" value="Spermine_synth"/>
    <property type="match status" value="1"/>
</dbReference>
<dbReference type="GO" id="GO:0006596">
    <property type="term" value="P:polyamine biosynthetic process"/>
    <property type="evidence" value="ECO:0007669"/>
    <property type="project" value="UniProtKB-KW"/>
</dbReference>
<dbReference type="InterPro" id="IPR001045">
    <property type="entry name" value="Spermi_synthase"/>
</dbReference>
<dbReference type="InterPro" id="IPR030374">
    <property type="entry name" value="PABS"/>
</dbReference>
<dbReference type="AlphaFoldDB" id="A0A6C0DEP0"/>
<protein>
    <recommendedName>
        <fullName evidence="4">PABS domain-containing protein</fullName>
    </recommendedName>
</protein>
<dbReference type="EMBL" id="MN739587">
    <property type="protein sequence ID" value="QHT14654.1"/>
    <property type="molecule type" value="Genomic_DNA"/>
</dbReference>
<comment type="similarity">
    <text evidence="1">Belongs to the spermidine/spermine synthase family.</text>
</comment>
<evidence type="ECO:0000259" key="4">
    <source>
        <dbReference type="PROSITE" id="PS51006"/>
    </source>
</evidence>
<dbReference type="InterPro" id="IPR029063">
    <property type="entry name" value="SAM-dependent_MTases_sf"/>
</dbReference>
<dbReference type="GO" id="GO:0010487">
    <property type="term" value="F:thermospermine synthase activity"/>
    <property type="evidence" value="ECO:0007669"/>
    <property type="project" value="UniProtKB-ARBA"/>
</dbReference>
<sequence>MSFYIDNSWKEGNVSYVWRDITRLDSIITHRKTHVEMIHRPDWGVACYMDGDIQSCELDEGLYHESLVHPVMSSVVRPKRVMIVGGGEGATAREVLKWPSVEHVDMYEWDEDVVRLFQTKYPQWAKGAWKDPRLHLHFEDIFEKIMTPPEELYDVMIIDLIEPDTDNMELWTMLIRQLSYWIRPTGSISIYSGIRTMGRSEQPYQALSELILKQSDQNVLFYRTITPYHFFLPCFLTECTFLLLSFSPDITVDPTIPSHLTENIWKSYTTFNW</sequence>
<dbReference type="Gene3D" id="3.40.50.150">
    <property type="entry name" value="Vaccinia Virus protein VP39"/>
    <property type="match status" value="1"/>
</dbReference>
<evidence type="ECO:0000313" key="5">
    <source>
        <dbReference type="EMBL" id="QHT14654.1"/>
    </source>
</evidence>
<dbReference type="PROSITE" id="PS51006">
    <property type="entry name" value="PABS_2"/>
    <property type="match status" value="1"/>
</dbReference>
<keyword evidence="3" id="KW-0620">Polyamine biosynthesis</keyword>
<evidence type="ECO:0000256" key="1">
    <source>
        <dbReference type="ARBA" id="ARBA00007867"/>
    </source>
</evidence>